<gene>
    <name evidence="8" type="ORF">BHE90_008823</name>
</gene>
<comment type="subcellular location">
    <subcellularLocation>
        <location evidence="1">Membrane</location>
        <topology evidence="1">Multi-pass membrane protein</topology>
    </subcellularLocation>
</comment>
<evidence type="ECO:0000256" key="3">
    <source>
        <dbReference type="ARBA" id="ARBA00022989"/>
    </source>
</evidence>
<evidence type="ECO:0000256" key="2">
    <source>
        <dbReference type="ARBA" id="ARBA00022692"/>
    </source>
</evidence>
<comment type="caution">
    <text evidence="8">The sequence shown here is derived from an EMBL/GenBank/DDBJ whole genome shotgun (WGS) entry which is preliminary data.</text>
</comment>
<dbReference type="SUPFAM" id="SSF103473">
    <property type="entry name" value="MFS general substrate transporter"/>
    <property type="match status" value="1"/>
</dbReference>
<dbReference type="GO" id="GO:0022857">
    <property type="term" value="F:transmembrane transporter activity"/>
    <property type="evidence" value="ECO:0007669"/>
    <property type="project" value="TreeGrafter"/>
</dbReference>
<feature type="transmembrane region" description="Helical" evidence="7">
    <location>
        <begin position="649"/>
        <end position="672"/>
    </location>
</feature>
<reference evidence="8 9" key="1">
    <citation type="submission" date="2017-06" db="EMBL/GenBank/DDBJ databases">
        <title>Comparative genomic analysis of Ambrosia Fusariam Clade fungi.</title>
        <authorList>
            <person name="Stajich J.E."/>
            <person name="Carrillo J."/>
            <person name="Kijimoto T."/>
            <person name="Eskalen A."/>
            <person name="O'Donnell K."/>
            <person name="Kasson M."/>
        </authorList>
    </citation>
    <scope>NUCLEOTIDE SEQUENCE [LARGE SCALE GENOMIC DNA]</scope>
    <source>
        <strain evidence="8 9">UCR1854</strain>
    </source>
</reference>
<keyword evidence="9" id="KW-1185">Reference proteome</keyword>
<dbReference type="Proteomes" id="UP000287124">
    <property type="component" value="Unassembled WGS sequence"/>
</dbReference>
<feature type="region of interest" description="Disordered" evidence="6">
    <location>
        <begin position="102"/>
        <end position="123"/>
    </location>
</feature>
<dbReference type="Gene3D" id="3.30.559.10">
    <property type="entry name" value="Chloramphenicol acetyltransferase-like domain"/>
    <property type="match status" value="2"/>
</dbReference>
<feature type="transmembrane region" description="Helical" evidence="7">
    <location>
        <begin position="556"/>
        <end position="576"/>
    </location>
</feature>
<name>A0A430LM59_9HYPO</name>
<dbReference type="AlphaFoldDB" id="A0A430LM59"/>
<accession>A0A430LM59</accession>
<evidence type="ECO:0000256" key="6">
    <source>
        <dbReference type="SAM" id="MobiDB-lite"/>
    </source>
</evidence>
<evidence type="ECO:0000256" key="1">
    <source>
        <dbReference type="ARBA" id="ARBA00004141"/>
    </source>
</evidence>
<sequence length="687" mass="76672">MWFGSSTAVELVPSDRVRPLHFFENSPLVQGNNMAVSIVFDGVLDPEKLHRSLEGLVKRKGWERLGGRLRKNASGNIEWHIPTEFTAERPAITFSHVDHNMPASSHPAASKIPRPSDRPAVVSDPDDLEEMAWGPGYTPGGISDYLTADRPVLGLRVNSFTDITIATLQWQHVAFDALGMQYVVEGWNEMLWGDEDDIPDPCEMDPDPFDALAKGTRPTTEEHVLDKTRVGLGGMLKWGLGYGVDMLLRAKENRMVCVPQTYWQAQLDKALKELREEAAANGEDVSKVFLTENDVLTAWIMRCVITPLDMSPDRPVNISIAMSLRKAFENDLIPPSSERPYVGNAFGWANILLKASDITTKPLSYVARQVRRAINEQGTRAQHEAYFALVRQHGMGLPIVIFGDGNMAQVGLSNWSKAGLFDLDFSPALKSGSGPCRPAYVQENHGPIKPVDGFFILGKDEKGNYWTSACKLKGQWDKFQEQLDKDFEVVNYIFEYTYDILQGLTSVIFISMFIGMQCVGLLIPIVYRKTVRACRQAESLDDTTNGQVKFSPELRLWYAMLGPAVMIPVSLFWLGWTANPSISIWSAILAAFLFGFGITGVFISTYLYIIDSYEVYSASALTFVSLVRYFAAGGMTVVGIPWYENMGVSHTLTILACISVLLVPIPYLLYFCGHHLRAKSKYAVSWE</sequence>
<evidence type="ECO:0008006" key="10">
    <source>
        <dbReference type="Google" id="ProtNLM"/>
    </source>
</evidence>
<protein>
    <recommendedName>
        <fullName evidence="10">Major facilitator superfamily (MFS) profile domain-containing protein</fullName>
    </recommendedName>
</protein>
<dbReference type="PANTHER" id="PTHR23502">
    <property type="entry name" value="MAJOR FACILITATOR SUPERFAMILY"/>
    <property type="match status" value="1"/>
</dbReference>
<keyword evidence="2 7" id="KW-0812">Transmembrane</keyword>
<dbReference type="InterPro" id="IPR036259">
    <property type="entry name" value="MFS_trans_sf"/>
</dbReference>
<dbReference type="InterPro" id="IPR023213">
    <property type="entry name" value="CAT-like_dom_sf"/>
</dbReference>
<feature type="transmembrane region" description="Helical" evidence="7">
    <location>
        <begin position="507"/>
        <end position="527"/>
    </location>
</feature>
<dbReference type="PANTHER" id="PTHR23502:SF47">
    <property type="entry name" value="MAJOR FACILITATOR SUPERFAMILY (MFS) PROFILE DOMAIN-CONTAINING PROTEIN-RELATED"/>
    <property type="match status" value="1"/>
</dbReference>
<proteinExistence type="predicted"/>
<dbReference type="Pfam" id="PF02458">
    <property type="entry name" value="Transferase"/>
    <property type="match status" value="1"/>
</dbReference>
<evidence type="ECO:0000313" key="9">
    <source>
        <dbReference type="Proteomes" id="UP000287124"/>
    </source>
</evidence>
<keyword evidence="5" id="KW-0325">Glycoprotein</keyword>
<keyword evidence="3 7" id="KW-1133">Transmembrane helix</keyword>
<evidence type="ECO:0000256" key="5">
    <source>
        <dbReference type="ARBA" id="ARBA00023180"/>
    </source>
</evidence>
<feature type="transmembrane region" description="Helical" evidence="7">
    <location>
        <begin position="582"/>
        <end position="609"/>
    </location>
</feature>
<organism evidence="8 9">
    <name type="scientific">Fusarium euwallaceae</name>
    <dbReference type="NCBI Taxonomy" id="1147111"/>
    <lineage>
        <taxon>Eukaryota</taxon>
        <taxon>Fungi</taxon>
        <taxon>Dikarya</taxon>
        <taxon>Ascomycota</taxon>
        <taxon>Pezizomycotina</taxon>
        <taxon>Sordariomycetes</taxon>
        <taxon>Hypocreomycetidae</taxon>
        <taxon>Hypocreales</taxon>
        <taxon>Nectriaceae</taxon>
        <taxon>Fusarium</taxon>
        <taxon>Fusarium solani species complex</taxon>
    </lineage>
</organism>
<dbReference type="GO" id="GO:0005886">
    <property type="term" value="C:plasma membrane"/>
    <property type="evidence" value="ECO:0007669"/>
    <property type="project" value="TreeGrafter"/>
</dbReference>
<keyword evidence="4 7" id="KW-0472">Membrane</keyword>
<evidence type="ECO:0000256" key="4">
    <source>
        <dbReference type="ARBA" id="ARBA00023136"/>
    </source>
</evidence>
<evidence type="ECO:0000313" key="8">
    <source>
        <dbReference type="EMBL" id="RTE76730.1"/>
    </source>
</evidence>
<feature type="transmembrane region" description="Helical" evidence="7">
    <location>
        <begin position="621"/>
        <end position="643"/>
    </location>
</feature>
<evidence type="ECO:0000256" key="7">
    <source>
        <dbReference type="SAM" id="Phobius"/>
    </source>
</evidence>
<dbReference type="EMBL" id="MIKF01000143">
    <property type="protein sequence ID" value="RTE76730.1"/>
    <property type="molecule type" value="Genomic_DNA"/>
</dbReference>